<keyword evidence="4" id="KW-0472">Membrane</keyword>
<dbReference type="VEuPathDB" id="AmoebaDB:NAEGRDRAFT_82243"/>
<sequence length="136" mass="14890">MSLRDYPLTALSSSLVILAQSKATFMVGRARKEFHVKPPLTEGPPGFLNALRVQLNGVENIASFLGALWLCTGMLENDYLGGGVGLLYAIGRVWYGYGYPEKRLPGFILCQICTNSCLLACVGLSVTRVVEKYLKK</sequence>
<dbReference type="GO" id="GO:0006691">
    <property type="term" value="P:leukotriene metabolic process"/>
    <property type="evidence" value="ECO:0007669"/>
    <property type="project" value="UniProtKB-ARBA"/>
</dbReference>
<dbReference type="Pfam" id="PF01124">
    <property type="entry name" value="MAPEG"/>
    <property type="match status" value="1"/>
</dbReference>
<keyword evidence="6" id="KW-1185">Reference proteome</keyword>
<dbReference type="EMBL" id="GG738932">
    <property type="protein sequence ID" value="EFC36353.1"/>
    <property type="molecule type" value="Genomic_DNA"/>
</dbReference>
<dbReference type="InterPro" id="IPR023352">
    <property type="entry name" value="MAPEG-like_dom_sf"/>
</dbReference>
<dbReference type="InterPro" id="IPR001129">
    <property type="entry name" value="Membr-assoc_MAPEG"/>
</dbReference>
<evidence type="ECO:0000256" key="1">
    <source>
        <dbReference type="ARBA" id="ARBA00004141"/>
    </source>
</evidence>
<dbReference type="InterPro" id="IPR050997">
    <property type="entry name" value="MAPEG"/>
</dbReference>
<protein>
    <submittedName>
        <fullName evidence="5">Predicted protein</fullName>
    </submittedName>
</protein>
<dbReference type="GO" id="GO:0004602">
    <property type="term" value="F:glutathione peroxidase activity"/>
    <property type="evidence" value="ECO:0007669"/>
    <property type="project" value="TreeGrafter"/>
</dbReference>
<dbReference type="PANTHER" id="PTHR10250:SF15">
    <property type="entry name" value="MICROSOMAL GLUTATHIONE S-TRANSFERASE-RELATED"/>
    <property type="match status" value="1"/>
</dbReference>
<dbReference type="Gene3D" id="1.20.120.550">
    <property type="entry name" value="Membrane associated eicosanoid/glutathione metabolism-like domain"/>
    <property type="match status" value="1"/>
</dbReference>
<dbReference type="SUPFAM" id="SSF161084">
    <property type="entry name" value="MAPEG domain-like"/>
    <property type="match status" value="1"/>
</dbReference>
<name>D2W3L2_NAEGR</name>
<evidence type="ECO:0000313" key="6">
    <source>
        <dbReference type="Proteomes" id="UP000006671"/>
    </source>
</evidence>
<keyword evidence="2" id="KW-0812">Transmembrane</keyword>
<evidence type="ECO:0000313" key="5">
    <source>
        <dbReference type="EMBL" id="EFC36353.1"/>
    </source>
</evidence>
<dbReference type="Proteomes" id="UP000006671">
    <property type="component" value="Unassembled WGS sequence"/>
</dbReference>
<proteinExistence type="predicted"/>
<dbReference type="InParanoid" id="D2W3L2"/>
<evidence type="ECO:0000256" key="4">
    <source>
        <dbReference type="ARBA" id="ARBA00023136"/>
    </source>
</evidence>
<evidence type="ECO:0000256" key="3">
    <source>
        <dbReference type="ARBA" id="ARBA00022989"/>
    </source>
</evidence>
<dbReference type="GO" id="GO:0004364">
    <property type="term" value="F:glutathione transferase activity"/>
    <property type="evidence" value="ECO:0007669"/>
    <property type="project" value="TreeGrafter"/>
</dbReference>
<accession>D2W3L2</accession>
<dbReference type="KEGG" id="ngr:NAEGRDRAFT_82243"/>
<dbReference type="RefSeq" id="XP_002669097.1">
    <property type="nucleotide sequence ID" value="XM_002669051.1"/>
</dbReference>
<evidence type="ECO:0000256" key="2">
    <source>
        <dbReference type="ARBA" id="ARBA00022692"/>
    </source>
</evidence>
<dbReference type="AlphaFoldDB" id="D2W3L2"/>
<dbReference type="GeneID" id="8862262"/>
<dbReference type="GO" id="GO:0016020">
    <property type="term" value="C:membrane"/>
    <property type="evidence" value="ECO:0007669"/>
    <property type="project" value="UniProtKB-SubCell"/>
</dbReference>
<comment type="subcellular location">
    <subcellularLocation>
        <location evidence="1">Membrane</location>
        <topology evidence="1">Multi-pass membrane protein</topology>
    </subcellularLocation>
</comment>
<gene>
    <name evidence="5" type="ORF">NAEGRDRAFT_82243</name>
</gene>
<dbReference type="PANTHER" id="PTHR10250">
    <property type="entry name" value="MICROSOMAL GLUTATHIONE S-TRANSFERASE"/>
    <property type="match status" value="1"/>
</dbReference>
<reference evidence="5 6" key="1">
    <citation type="journal article" date="2010" name="Cell">
        <title>The genome of Naegleria gruberi illuminates early eukaryotic versatility.</title>
        <authorList>
            <person name="Fritz-Laylin L.K."/>
            <person name="Prochnik S.E."/>
            <person name="Ginger M.L."/>
            <person name="Dacks J.B."/>
            <person name="Carpenter M.L."/>
            <person name="Field M.C."/>
            <person name="Kuo A."/>
            <person name="Paredez A."/>
            <person name="Chapman J."/>
            <person name="Pham J."/>
            <person name="Shu S."/>
            <person name="Neupane R."/>
            <person name="Cipriano M."/>
            <person name="Mancuso J."/>
            <person name="Tu H."/>
            <person name="Salamov A."/>
            <person name="Lindquist E."/>
            <person name="Shapiro H."/>
            <person name="Lucas S."/>
            <person name="Grigoriev I.V."/>
            <person name="Cande W.Z."/>
            <person name="Fulton C."/>
            <person name="Rokhsar D.S."/>
            <person name="Dawson S.C."/>
        </authorList>
    </citation>
    <scope>NUCLEOTIDE SEQUENCE [LARGE SCALE GENOMIC DNA]</scope>
    <source>
        <strain evidence="5 6">NEG-M</strain>
    </source>
</reference>
<organism evidence="6">
    <name type="scientific">Naegleria gruberi</name>
    <name type="common">Amoeba</name>
    <dbReference type="NCBI Taxonomy" id="5762"/>
    <lineage>
        <taxon>Eukaryota</taxon>
        <taxon>Discoba</taxon>
        <taxon>Heterolobosea</taxon>
        <taxon>Tetramitia</taxon>
        <taxon>Eutetramitia</taxon>
        <taxon>Vahlkampfiidae</taxon>
        <taxon>Naegleria</taxon>
    </lineage>
</organism>
<keyword evidence="3" id="KW-1133">Transmembrane helix</keyword>
<dbReference type="OrthoDB" id="410651at2759"/>